<dbReference type="NCBIfam" id="NF040815">
    <property type="entry name" value="recomb_XerA_Arch"/>
    <property type="match status" value="1"/>
</dbReference>
<keyword evidence="16" id="KW-1185">Reference proteome</keyword>
<dbReference type="PROSITE" id="PS51900">
    <property type="entry name" value="CB"/>
    <property type="match status" value="1"/>
</dbReference>
<evidence type="ECO:0000256" key="1">
    <source>
        <dbReference type="ARBA" id="ARBA00004496"/>
    </source>
</evidence>
<dbReference type="HAMAP" id="MF_01807">
    <property type="entry name" value="Recomb_XerD"/>
    <property type="match status" value="1"/>
</dbReference>
<dbReference type="Pfam" id="PF02899">
    <property type="entry name" value="Phage_int_SAM_1"/>
    <property type="match status" value="1"/>
</dbReference>
<dbReference type="EMBL" id="AYZL01000020">
    <property type="protein sequence ID" value="KRN03648.1"/>
    <property type="molecule type" value="Genomic_DNA"/>
</dbReference>
<dbReference type="CDD" id="cd00798">
    <property type="entry name" value="INT_XerDC_C"/>
    <property type="match status" value="1"/>
</dbReference>
<feature type="active site" evidence="12">
    <location>
        <position position="174"/>
    </location>
</feature>
<dbReference type="NCBIfam" id="TIGR02225">
    <property type="entry name" value="recomb_XerD"/>
    <property type="match status" value="1"/>
</dbReference>
<dbReference type="PANTHER" id="PTHR30349">
    <property type="entry name" value="PHAGE INTEGRASE-RELATED"/>
    <property type="match status" value="1"/>
</dbReference>
<protein>
    <recommendedName>
        <fullName evidence="4 12">Tyrosine recombinase XerD</fullName>
    </recommendedName>
</protein>
<comment type="caution">
    <text evidence="15">The sequence shown here is derived from an EMBL/GenBank/DDBJ whole genome shotgun (WGS) entry which is preliminary data.</text>
</comment>
<keyword evidence="9 12" id="KW-0238">DNA-binding</keyword>
<dbReference type="OrthoDB" id="9801717at2"/>
<keyword evidence="11 12" id="KW-0131">Cell cycle</keyword>
<keyword evidence="10 12" id="KW-0233">DNA recombination</keyword>
<dbReference type="Gene3D" id="1.10.150.130">
    <property type="match status" value="1"/>
</dbReference>
<comment type="function">
    <text evidence="12">Site-specific tyrosine recombinase, which acts by catalyzing the cutting and rejoining of the recombining DNA molecules. The XerC-XerD complex is essential to convert dimers of the bacterial chromosome into monomers to permit their segregation at cell division. It also contributes to the segregational stability of plasmids.</text>
</comment>
<accession>A0A0R2DHS7</accession>
<dbReference type="GO" id="GO:0005737">
    <property type="term" value="C:cytoplasm"/>
    <property type="evidence" value="ECO:0007669"/>
    <property type="project" value="UniProtKB-SubCell"/>
</dbReference>
<dbReference type="NCBIfam" id="TIGR02224">
    <property type="entry name" value="recomb_XerC"/>
    <property type="match status" value="1"/>
</dbReference>
<dbReference type="InterPro" id="IPR010998">
    <property type="entry name" value="Integrase_recombinase_N"/>
</dbReference>
<evidence type="ECO:0000256" key="4">
    <source>
        <dbReference type="ARBA" id="ARBA00015810"/>
    </source>
</evidence>
<dbReference type="InterPro" id="IPR002104">
    <property type="entry name" value="Integrase_catalytic"/>
</dbReference>
<dbReference type="PROSITE" id="PS51898">
    <property type="entry name" value="TYR_RECOMBINASE"/>
    <property type="match status" value="1"/>
</dbReference>
<dbReference type="SUPFAM" id="SSF56349">
    <property type="entry name" value="DNA breaking-rejoining enzymes"/>
    <property type="match status" value="1"/>
</dbReference>
<evidence type="ECO:0000256" key="7">
    <source>
        <dbReference type="ARBA" id="ARBA00022829"/>
    </source>
</evidence>
<dbReference type="GO" id="GO:0006313">
    <property type="term" value="P:DNA transposition"/>
    <property type="evidence" value="ECO:0007669"/>
    <property type="project" value="UniProtKB-UniRule"/>
</dbReference>
<dbReference type="HAMAP" id="MF_01808">
    <property type="entry name" value="Recomb_XerC_XerD"/>
    <property type="match status" value="1"/>
</dbReference>
<dbReference type="GO" id="GO:0007059">
    <property type="term" value="P:chromosome segregation"/>
    <property type="evidence" value="ECO:0007669"/>
    <property type="project" value="UniProtKB-UniRule"/>
</dbReference>
<dbReference type="Gene3D" id="1.10.443.10">
    <property type="entry name" value="Intergrase catalytic core"/>
    <property type="match status" value="1"/>
</dbReference>
<dbReference type="InterPro" id="IPR013762">
    <property type="entry name" value="Integrase-like_cat_sf"/>
</dbReference>
<keyword evidence="8 12" id="KW-0229">DNA integration</keyword>
<dbReference type="InterPro" id="IPR050090">
    <property type="entry name" value="Tyrosine_recombinase_XerCD"/>
</dbReference>
<feature type="active site" evidence="12">
    <location>
        <position position="250"/>
    </location>
</feature>
<dbReference type="InterPro" id="IPR044068">
    <property type="entry name" value="CB"/>
</dbReference>
<keyword evidence="5 12" id="KW-0963">Cytoplasm</keyword>
<dbReference type="Pfam" id="PF00589">
    <property type="entry name" value="Phage_integrase"/>
    <property type="match status" value="1"/>
</dbReference>
<evidence type="ECO:0000256" key="10">
    <source>
        <dbReference type="ARBA" id="ARBA00023172"/>
    </source>
</evidence>
<feature type="active site" evidence="12">
    <location>
        <position position="273"/>
    </location>
</feature>
<evidence type="ECO:0000256" key="8">
    <source>
        <dbReference type="ARBA" id="ARBA00022908"/>
    </source>
</evidence>
<comment type="similarity">
    <text evidence="2">Belongs to the 'phage' integrase family. XerC subfamily.</text>
</comment>
<dbReference type="InterPro" id="IPR011932">
    <property type="entry name" value="Recomb_XerD"/>
</dbReference>
<dbReference type="InterPro" id="IPR004107">
    <property type="entry name" value="Integrase_SAM-like_N"/>
</dbReference>
<evidence type="ECO:0000259" key="14">
    <source>
        <dbReference type="PROSITE" id="PS51900"/>
    </source>
</evidence>
<dbReference type="AlphaFoldDB" id="A0A0R2DHS7"/>
<keyword evidence="6 12" id="KW-0132">Cell division</keyword>
<dbReference type="GO" id="GO:0051301">
    <property type="term" value="P:cell division"/>
    <property type="evidence" value="ECO:0007669"/>
    <property type="project" value="UniProtKB-UniRule"/>
</dbReference>
<comment type="subunit">
    <text evidence="12">Forms a cyclic heterotetrameric complex composed of two molecules of XerC and two molecules of XerD.</text>
</comment>
<gene>
    <name evidence="12" type="primary">xerD</name>
    <name evidence="15" type="ORF">FC86_GL000755</name>
</gene>
<dbReference type="PANTHER" id="PTHR30349:SF81">
    <property type="entry name" value="TYROSINE RECOMBINASE XERC"/>
    <property type="match status" value="1"/>
</dbReference>
<dbReference type="InterPro" id="IPR011931">
    <property type="entry name" value="Recomb_XerC"/>
</dbReference>
<evidence type="ECO:0000256" key="2">
    <source>
        <dbReference type="ARBA" id="ARBA00006657"/>
    </source>
</evidence>
<evidence type="ECO:0000259" key="13">
    <source>
        <dbReference type="PROSITE" id="PS51898"/>
    </source>
</evidence>
<dbReference type="GO" id="GO:0003677">
    <property type="term" value="F:DNA binding"/>
    <property type="evidence" value="ECO:0007669"/>
    <property type="project" value="UniProtKB-UniRule"/>
</dbReference>
<organism evidence="15 16">
    <name type="scientific">Holzapfeliella floricola DSM 23037 = JCM 16512</name>
    <dbReference type="NCBI Taxonomy" id="1423744"/>
    <lineage>
        <taxon>Bacteria</taxon>
        <taxon>Bacillati</taxon>
        <taxon>Bacillota</taxon>
        <taxon>Bacilli</taxon>
        <taxon>Lactobacillales</taxon>
        <taxon>Lactobacillaceae</taxon>
        <taxon>Holzapfeliella</taxon>
    </lineage>
</organism>
<dbReference type="NCBIfam" id="NF001399">
    <property type="entry name" value="PRK00283.1"/>
    <property type="match status" value="1"/>
</dbReference>
<dbReference type="PATRIC" id="fig|1423744.4.peg.775"/>
<dbReference type="RefSeq" id="WP_056975244.1">
    <property type="nucleotide sequence ID" value="NZ_AYZL01000020.1"/>
</dbReference>
<feature type="active site" evidence="12">
    <location>
        <position position="247"/>
    </location>
</feature>
<evidence type="ECO:0000313" key="16">
    <source>
        <dbReference type="Proteomes" id="UP000051378"/>
    </source>
</evidence>
<dbReference type="Proteomes" id="UP000051378">
    <property type="component" value="Unassembled WGS sequence"/>
</dbReference>
<proteinExistence type="inferred from homology"/>
<feature type="active site" evidence="12">
    <location>
        <position position="150"/>
    </location>
</feature>
<evidence type="ECO:0000256" key="5">
    <source>
        <dbReference type="ARBA" id="ARBA00022490"/>
    </source>
</evidence>
<keyword evidence="7 12" id="KW-0159">Chromosome partition</keyword>
<evidence type="ECO:0000256" key="3">
    <source>
        <dbReference type="ARBA" id="ARBA00010450"/>
    </source>
</evidence>
<dbReference type="InterPro" id="IPR011010">
    <property type="entry name" value="DNA_brk_join_enz"/>
</dbReference>
<name>A0A0R2DHS7_9LACO</name>
<evidence type="ECO:0000256" key="9">
    <source>
        <dbReference type="ARBA" id="ARBA00023125"/>
    </source>
</evidence>
<dbReference type="InterPro" id="IPR023009">
    <property type="entry name" value="Tyrosine_recombinase_XerC/XerD"/>
</dbReference>
<feature type="active site" description="O-(3'-phospho-DNA)-tyrosine intermediate" evidence="12">
    <location>
        <position position="282"/>
    </location>
</feature>
<sequence length="301" mass="35100">MNQQQMTDLLDDYLRFVRIERGLSFNTVQAYRRDVKTFINFLSKQKIADFNIDTFKIDDFLSEQHDQKKSSTTMMRYISALRKFYQWLFKHRYVQSDPMQNVSSPKKQQHLPVSLSVREVDALLASPDTNQILGLRDRTIFEVMYATGLRVSEIVNLTMNDLHLELNLIRIVGKGNKERLVPISDVAISWIKDYINHSRQFLLAKANVKTRALFLNHRGTKISRQTVWKMIKKYVAMVGIDKDVTPHTLRHSFATHLLENGADLRIVQELLGHSDISTTQIYTHISKARIAKIYQKSFPRS</sequence>
<evidence type="ECO:0000313" key="15">
    <source>
        <dbReference type="EMBL" id="KRN03648.1"/>
    </source>
</evidence>
<reference evidence="15 16" key="1">
    <citation type="journal article" date="2015" name="Genome Announc.">
        <title>Expanding the biotechnology potential of lactobacilli through comparative genomics of 213 strains and associated genera.</title>
        <authorList>
            <person name="Sun Z."/>
            <person name="Harris H.M."/>
            <person name="McCann A."/>
            <person name="Guo C."/>
            <person name="Argimon S."/>
            <person name="Zhang W."/>
            <person name="Yang X."/>
            <person name="Jeffery I.B."/>
            <person name="Cooney J.C."/>
            <person name="Kagawa T.F."/>
            <person name="Liu W."/>
            <person name="Song Y."/>
            <person name="Salvetti E."/>
            <person name="Wrobel A."/>
            <person name="Rasinkangas P."/>
            <person name="Parkhill J."/>
            <person name="Rea M.C."/>
            <person name="O'Sullivan O."/>
            <person name="Ritari J."/>
            <person name="Douillard F.P."/>
            <person name="Paul Ross R."/>
            <person name="Yang R."/>
            <person name="Briner A.E."/>
            <person name="Felis G.E."/>
            <person name="de Vos W.M."/>
            <person name="Barrangou R."/>
            <person name="Klaenhammer T.R."/>
            <person name="Caufield P.W."/>
            <person name="Cui Y."/>
            <person name="Zhang H."/>
            <person name="O'Toole P.W."/>
        </authorList>
    </citation>
    <scope>NUCLEOTIDE SEQUENCE [LARGE SCALE GENOMIC DNA]</scope>
    <source>
        <strain evidence="15 16">DSM 23037</strain>
    </source>
</reference>
<comment type="subcellular location">
    <subcellularLocation>
        <location evidence="1 12">Cytoplasm</location>
    </subcellularLocation>
</comment>
<dbReference type="STRING" id="1423744.FC86_GL000755"/>
<evidence type="ECO:0000256" key="12">
    <source>
        <dbReference type="HAMAP-Rule" id="MF_01807"/>
    </source>
</evidence>
<comment type="similarity">
    <text evidence="3 12">Belongs to the 'phage' integrase family. XerD subfamily.</text>
</comment>
<feature type="domain" description="Core-binding (CB)" evidence="14">
    <location>
        <begin position="4"/>
        <end position="89"/>
    </location>
</feature>
<dbReference type="GO" id="GO:0009037">
    <property type="term" value="F:tyrosine-based site-specific recombinase activity"/>
    <property type="evidence" value="ECO:0007669"/>
    <property type="project" value="UniProtKB-UniRule"/>
</dbReference>
<feature type="domain" description="Tyr recombinase" evidence="13">
    <location>
        <begin position="110"/>
        <end position="295"/>
    </location>
</feature>
<evidence type="ECO:0000256" key="6">
    <source>
        <dbReference type="ARBA" id="ARBA00022618"/>
    </source>
</evidence>
<evidence type="ECO:0000256" key="11">
    <source>
        <dbReference type="ARBA" id="ARBA00023306"/>
    </source>
</evidence>